<accession>A0A6B0XV06</accession>
<evidence type="ECO:0000259" key="2">
    <source>
        <dbReference type="Pfam" id="PF14261"/>
    </source>
</evidence>
<feature type="non-terminal residue" evidence="3">
    <location>
        <position position="1"/>
    </location>
</feature>
<dbReference type="AlphaFoldDB" id="A0A6B0XV06"/>
<sequence>DAATPLQLAGYMLRIWRKDLEDTGASGSGCLTPILPIVFRHGPGKWTAPLSLAEMIATPEGLEEMVRGFGYTLHELGDIEPRELSREPDLLAGLLALAFVHVGNLSRERLDLITAGLLDGSDLTPHLSRYASDHYRITPQAMTASLRRTQPDKWETIMGTLSEALAEQGRIEGIAEGRIEGIAEGRIAGKADTLLRQARLRFGEVSAAREAEIRSASTEQLDAWSEALIFAPDLDAVFEGSSRH</sequence>
<protein>
    <submittedName>
        <fullName evidence="3">DUF4351 domain-containing protein</fullName>
    </submittedName>
</protein>
<gene>
    <name evidence="3" type="ORF">F4Y60_00115</name>
</gene>
<evidence type="ECO:0000259" key="1">
    <source>
        <dbReference type="Pfam" id="PF04754"/>
    </source>
</evidence>
<comment type="caution">
    <text evidence="3">The sequence shown here is derived from an EMBL/GenBank/DDBJ whole genome shotgun (WGS) entry which is preliminary data.</text>
</comment>
<evidence type="ECO:0000313" key="3">
    <source>
        <dbReference type="EMBL" id="MXY32504.1"/>
    </source>
</evidence>
<proteinExistence type="predicted"/>
<dbReference type="InterPro" id="IPR025587">
    <property type="entry name" value="DUF4351"/>
</dbReference>
<feature type="domain" description="Transposase (putative) YhgA-like" evidence="1">
    <location>
        <begin position="6"/>
        <end position="97"/>
    </location>
</feature>
<dbReference type="InterPro" id="IPR006842">
    <property type="entry name" value="Transposase_31"/>
</dbReference>
<name>A0A6B0XV06_9RHOB</name>
<feature type="domain" description="DUF4351" evidence="2">
    <location>
        <begin position="184"/>
        <end position="228"/>
    </location>
</feature>
<dbReference type="EMBL" id="VXRY01000006">
    <property type="protein sequence ID" value="MXY32504.1"/>
    <property type="molecule type" value="Genomic_DNA"/>
</dbReference>
<reference evidence="3" key="1">
    <citation type="submission" date="2019-09" db="EMBL/GenBank/DDBJ databases">
        <title>Characterisation of the sponge microbiome using genome-centric metagenomics.</title>
        <authorList>
            <person name="Engelberts J.P."/>
            <person name="Robbins S.J."/>
            <person name="De Goeij J.M."/>
            <person name="Aranda M."/>
            <person name="Bell S.C."/>
            <person name="Webster N.S."/>
        </authorList>
    </citation>
    <scope>NUCLEOTIDE SEQUENCE</scope>
    <source>
        <strain evidence="3">SB0664_bin_43</strain>
    </source>
</reference>
<organism evidence="3">
    <name type="scientific">Boseongicola sp. SB0664_bin_43</name>
    <dbReference type="NCBI Taxonomy" id="2604844"/>
    <lineage>
        <taxon>Bacteria</taxon>
        <taxon>Pseudomonadati</taxon>
        <taxon>Pseudomonadota</taxon>
        <taxon>Alphaproteobacteria</taxon>
        <taxon>Rhodobacterales</taxon>
        <taxon>Paracoccaceae</taxon>
        <taxon>Boseongicola</taxon>
    </lineage>
</organism>
<dbReference type="Pfam" id="PF04754">
    <property type="entry name" value="Transposase_31"/>
    <property type="match status" value="1"/>
</dbReference>
<dbReference type="Pfam" id="PF14261">
    <property type="entry name" value="DUF4351"/>
    <property type="match status" value="1"/>
</dbReference>